<protein>
    <submittedName>
        <fullName evidence="5">MFS transporter</fullName>
    </submittedName>
</protein>
<reference evidence="5" key="1">
    <citation type="journal article" date="2020" name="mSystems">
        <title>Genome- and Community-Level Interaction Insights into Carbon Utilization and Element Cycling Functions of Hydrothermarchaeota in Hydrothermal Sediment.</title>
        <authorList>
            <person name="Zhou Z."/>
            <person name="Liu Y."/>
            <person name="Xu W."/>
            <person name="Pan J."/>
            <person name="Luo Z.H."/>
            <person name="Li M."/>
        </authorList>
    </citation>
    <scope>NUCLEOTIDE SEQUENCE [LARGE SCALE GENOMIC DNA]</scope>
    <source>
        <strain evidence="5">SpSt-902</strain>
    </source>
</reference>
<name>A0A7C3QTK4_9BACT</name>
<feature type="transmembrane region" description="Helical" evidence="4">
    <location>
        <begin position="177"/>
        <end position="199"/>
    </location>
</feature>
<feature type="transmembrane region" description="Helical" evidence="4">
    <location>
        <begin position="229"/>
        <end position="251"/>
    </location>
</feature>
<evidence type="ECO:0000256" key="4">
    <source>
        <dbReference type="SAM" id="Phobius"/>
    </source>
</evidence>
<feature type="transmembrane region" description="Helical" evidence="4">
    <location>
        <begin position="301"/>
        <end position="322"/>
    </location>
</feature>
<keyword evidence="2 4" id="KW-1133">Transmembrane helix</keyword>
<dbReference type="Gene3D" id="1.20.1250.20">
    <property type="entry name" value="MFS general substrate transporter like domains"/>
    <property type="match status" value="2"/>
</dbReference>
<evidence type="ECO:0000256" key="2">
    <source>
        <dbReference type="ARBA" id="ARBA00022989"/>
    </source>
</evidence>
<sequence length="410" mass="44198">MSSSVLELLPGTPSVWLLISARWLRSVAQGVLLVDFTLYLRALGWTPVQLGGLFTAGIFFQIVLILLTGPLVDRLGARPVLLFISILQGVISLGPWFSNAPVILWTCSLLCGFGIGAGASSGPFSPVELAWLGRMVNPAGRGVLYSFSNMAGFAGIGIGAFLGMFPSVLAGRVEGPALYRTVFPVFSLVLLLSSILVFLSREPPPREESGPSHSGQRSRAEENRLLRRLVLANATNGLGIGLFFPLLAWWFSVRFGKGPQSLGALFAINYLLIAAASYLMARLSLVVGIVRSVLLTRLAGLLMLLILPVTPTFGMACFIYVLRSVFNQGSVGSRQSLSLNLVGEKRHGLAGTIHIVSTQIPMAAGPLLAGALFHAGHTVWPFLLAAFFQGTYLYLYWTFFLRHDPNLPPT</sequence>
<gene>
    <name evidence="5" type="ORF">ENX03_01475</name>
</gene>
<accession>A0A7C3QTK4</accession>
<dbReference type="EMBL" id="DTMM01000030">
    <property type="protein sequence ID" value="HFT92612.1"/>
    <property type="molecule type" value="Genomic_DNA"/>
</dbReference>
<dbReference type="AlphaFoldDB" id="A0A7C3QTK4"/>
<feature type="transmembrane region" description="Helical" evidence="4">
    <location>
        <begin position="143"/>
        <end position="165"/>
    </location>
</feature>
<feature type="transmembrane region" description="Helical" evidence="4">
    <location>
        <begin position="48"/>
        <end position="68"/>
    </location>
</feature>
<dbReference type="PANTHER" id="PTHR23520:SF5">
    <property type="entry name" value="TRANSPORTER, PUTATIVE (AFU_ORTHOLOGUE AFUA_3G04000)-RELATED"/>
    <property type="match status" value="1"/>
</dbReference>
<dbReference type="Pfam" id="PF07690">
    <property type="entry name" value="MFS_1"/>
    <property type="match status" value="2"/>
</dbReference>
<feature type="transmembrane region" description="Helical" evidence="4">
    <location>
        <begin position="103"/>
        <end position="122"/>
    </location>
</feature>
<proteinExistence type="predicted"/>
<evidence type="ECO:0000256" key="3">
    <source>
        <dbReference type="ARBA" id="ARBA00023136"/>
    </source>
</evidence>
<feature type="transmembrane region" description="Helical" evidence="4">
    <location>
        <begin position="263"/>
        <end position="281"/>
    </location>
</feature>
<dbReference type="InterPro" id="IPR011701">
    <property type="entry name" value="MFS"/>
</dbReference>
<dbReference type="SUPFAM" id="SSF103473">
    <property type="entry name" value="MFS general substrate transporter"/>
    <property type="match status" value="1"/>
</dbReference>
<keyword evidence="1 4" id="KW-0812">Transmembrane</keyword>
<dbReference type="InterPro" id="IPR036259">
    <property type="entry name" value="MFS_trans_sf"/>
</dbReference>
<organism evidence="5">
    <name type="scientific">Leptospirillum ferriphilum</name>
    <dbReference type="NCBI Taxonomy" id="178606"/>
    <lineage>
        <taxon>Bacteria</taxon>
        <taxon>Pseudomonadati</taxon>
        <taxon>Nitrospirota</taxon>
        <taxon>Nitrospiria</taxon>
        <taxon>Nitrospirales</taxon>
        <taxon>Nitrospiraceae</taxon>
        <taxon>Leptospirillum</taxon>
    </lineage>
</organism>
<keyword evidence="3 4" id="KW-0472">Membrane</keyword>
<dbReference type="PANTHER" id="PTHR23520">
    <property type="entry name" value="TRANSPORTER, PUTATIVE (AFU_ORTHOLOGUE AFUA_3G04000)-RELATED"/>
    <property type="match status" value="1"/>
</dbReference>
<evidence type="ECO:0000313" key="5">
    <source>
        <dbReference type="EMBL" id="HFT92612.1"/>
    </source>
</evidence>
<evidence type="ECO:0000256" key="1">
    <source>
        <dbReference type="ARBA" id="ARBA00022692"/>
    </source>
</evidence>
<feature type="transmembrane region" description="Helical" evidence="4">
    <location>
        <begin position="80"/>
        <end position="97"/>
    </location>
</feature>
<dbReference type="GO" id="GO:0022857">
    <property type="term" value="F:transmembrane transporter activity"/>
    <property type="evidence" value="ECO:0007669"/>
    <property type="project" value="InterPro"/>
</dbReference>
<comment type="caution">
    <text evidence="5">The sequence shown here is derived from an EMBL/GenBank/DDBJ whole genome shotgun (WGS) entry which is preliminary data.</text>
</comment>
<feature type="transmembrane region" description="Helical" evidence="4">
    <location>
        <begin position="379"/>
        <end position="397"/>
    </location>
</feature>